<dbReference type="InterPro" id="IPR009297">
    <property type="entry name" value="DUF952"/>
</dbReference>
<keyword evidence="1" id="KW-1133">Transmembrane helix</keyword>
<protein>
    <submittedName>
        <fullName evidence="2">DUF952 domain-containing protein</fullName>
    </submittedName>
</protein>
<evidence type="ECO:0000313" key="3">
    <source>
        <dbReference type="Proteomes" id="UP001058271"/>
    </source>
</evidence>
<gene>
    <name evidence="2" type="ORF">Drose_26165</name>
</gene>
<dbReference type="SUPFAM" id="SSF56399">
    <property type="entry name" value="ADP-ribosylation"/>
    <property type="match status" value="1"/>
</dbReference>
<organism evidence="2 3">
    <name type="scientific">Dactylosporangium roseum</name>
    <dbReference type="NCBI Taxonomy" id="47989"/>
    <lineage>
        <taxon>Bacteria</taxon>
        <taxon>Bacillati</taxon>
        <taxon>Actinomycetota</taxon>
        <taxon>Actinomycetes</taxon>
        <taxon>Micromonosporales</taxon>
        <taxon>Micromonosporaceae</taxon>
        <taxon>Dactylosporangium</taxon>
    </lineage>
</organism>
<evidence type="ECO:0000313" key="2">
    <source>
        <dbReference type="EMBL" id="UWZ40586.1"/>
    </source>
</evidence>
<dbReference type="Gene3D" id="3.20.170.20">
    <property type="entry name" value="Protein of unknown function DUF952"/>
    <property type="match status" value="1"/>
</dbReference>
<name>A0ABY5ZEW8_9ACTN</name>
<feature type="transmembrane region" description="Helical" evidence="1">
    <location>
        <begin position="77"/>
        <end position="96"/>
    </location>
</feature>
<accession>A0ABY5ZEW8</accession>
<reference evidence="2" key="1">
    <citation type="submission" date="2021-04" db="EMBL/GenBank/DDBJ databases">
        <title>Biosynthetic gene clusters of Dactylosporangioum roseum.</title>
        <authorList>
            <person name="Hartkoorn R.C."/>
            <person name="Beaudoing E."/>
            <person name="Hot D."/>
            <person name="Moureu S."/>
        </authorList>
    </citation>
    <scope>NUCLEOTIDE SEQUENCE</scope>
    <source>
        <strain evidence="2">NRRL B-16295</strain>
    </source>
</reference>
<feature type="transmembrane region" description="Helical" evidence="1">
    <location>
        <begin position="51"/>
        <end position="70"/>
    </location>
</feature>
<dbReference type="Pfam" id="PF06108">
    <property type="entry name" value="DUF952"/>
    <property type="match status" value="1"/>
</dbReference>
<feature type="transmembrane region" description="Helical" evidence="1">
    <location>
        <begin position="102"/>
        <end position="124"/>
    </location>
</feature>
<dbReference type="PANTHER" id="PTHR34129">
    <property type="entry name" value="BLR1139 PROTEIN"/>
    <property type="match status" value="1"/>
</dbReference>
<proteinExistence type="predicted"/>
<sequence>MGAVARGLGAGVASVAAALGVGWAILASAPPDPPCDSDLACLPHLGPVIDAVLAFPVVVAVVGPLAGRLLRVPRPWWLAAPAAWAVVLACVGLGPADGQAHWPFSSALSCLAILLLPYGLIAWWTSRPAPGETRAAAPLYKILLPDEWAQFDASGRFDGSPFDRASGHVQLCTRDQVVMVAGHRFAGAGPLMLVAVRADAFGERLRWEMMPDGRTYPHLDGPLTTDAVVGLYRVEGTEAIDAMLPRHGAKAAAGRAWAARSTGQ</sequence>
<keyword evidence="1" id="KW-0812">Transmembrane</keyword>
<dbReference type="PANTHER" id="PTHR34129:SF1">
    <property type="entry name" value="DUF952 DOMAIN-CONTAINING PROTEIN"/>
    <property type="match status" value="1"/>
</dbReference>
<evidence type="ECO:0000256" key="1">
    <source>
        <dbReference type="SAM" id="Phobius"/>
    </source>
</evidence>
<dbReference type="EMBL" id="CP073721">
    <property type="protein sequence ID" value="UWZ40586.1"/>
    <property type="molecule type" value="Genomic_DNA"/>
</dbReference>
<dbReference type="Proteomes" id="UP001058271">
    <property type="component" value="Chromosome"/>
</dbReference>
<keyword evidence="1" id="KW-0472">Membrane</keyword>
<keyword evidence="3" id="KW-1185">Reference proteome</keyword>